<feature type="region of interest" description="Disordered" evidence="6">
    <location>
        <begin position="233"/>
        <end position="341"/>
    </location>
</feature>
<dbReference type="Proteomes" id="UP000728032">
    <property type="component" value="Unassembled WGS sequence"/>
</dbReference>
<feature type="region of interest" description="Disordered" evidence="6">
    <location>
        <begin position="447"/>
        <end position="485"/>
    </location>
</feature>
<protein>
    <recommendedName>
        <fullName evidence="9">Ensconsin</fullName>
    </recommendedName>
</protein>
<evidence type="ECO:0000313" key="7">
    <source>
        <dbReference type="EMBL" id="CAD7657096.1"/>
    </source>
</evidence>
<keyword evidence="8" id="KW-1185">Reference proteome</keyword>
<feature type="compositionally biased region" description="Basic and acidic residues" evidence="6">
    <location>
        <begin position="233"/>
        <end position="298"/>
    </location>
</feature>
<feature type="compositionally biased region" description="Basic and acidic residues" evidence="6">
    <location>
        <begin position="159"/>
        <end position="219"/>
    </location>
</feature>
<accession>A0A7R9MDR0</accession>
<dbReference type="EMBL" id="OC927193">
    <property type="protein sequence ID" value="CAD7657096.1"/>
    <property type="molecule type" value="Genomic_DNA"/>
</dbReference>
<feature type="non-terminal residue" evidence="7">
    <location>
        <position position="1"/>
    </location>
</feature>
<name>A0A7R9MDR0_9ACAR</name>
<dbReference type="GO" id="GO:0000226">
    <property type="term" value="P:microtubule cytoskeleton organization"/>
    <property type="evidence" value="ECO:0007669"/>
    <property type="project" value="InterPro"/>
</dbReference>
<feature type="compositionally biased region" description="Polar residues" evidence="6">
    <location>
        <begin position="447"/>
        <end position="458"/>
    </location>
</feature>
<dbReference type="EMBL" id="CAJPVJ010012368">
    <property type="protein sequence ID" value="CAG2174282.1"/>
    <property type="molecule type" value="Genomic_DNA"/>
</dbReference>
<dbReference type="PANTHER" id="PTHR15073">
    <property type="entry name" value="MICROTUBULE-ASSOCIATED PROTEIN"/>
    <property type="match status" value="1"/>
</dbReference>
<evidence type="ECO:0000256" key="5">
    <source>
        <dbReference type="ARBA" id="ARBA00023212"/>
    </source>
</evidence>
<sequence>EPKNEPMPATPSAYRGSRAHDKQPHTPSTATGVHMRPNRARSAGAPQPRPLSLVSPDSDGNTKPTPPRKPAHVKAAAMARKANKANARDGDVTPTGAPDPTISVVINSNNMSSEGIVKQNSSETPVPSLDTPKPSTELPALITTDTTNGAVSDNNGPSKSKEVSEEDYKKMMAERRRIAREQAEREAEAERQRVLKEAEEAEERQRREEEEQKRLEEEQLRLIEIQRKAEEERLRKAMEENSRREEEENKRRAEEQRLRHEKEEKERRAKDEAEQQRRELEERLKRDAAERLARKNKLEAIMSRTRKAAPTPRADTSPPTQSPNETPEPPTTDSNCSTPEKNREIHKNHQNMMKNEQKSDDMMIITTSDKHSTPPDLLEGVNRAVELNNKQNNGQSSPTHNGSHNHNINNNNHIESFGVSDNLLDLSGTGSANSSIDQLIHINYSQPNTRDDLNSNSRFANGNGFTNGANGHKSQEQTAITDLLS</sequence>
<keyword evidence="4" id="KW-0175">Coiled coil</keyword>
<evidence type="ECO:0008006" key="9">
    <source>
        <dbReference type="Google" id="ProtNLM"/>
    </source>
</evidence>
<organism evidence="7">
    <name type="scientific">Oppiella nova</name>
    <dbReference type="NCBI Taxonomy" id="334625"/>
    <lineage>
        <taxon>Eukaryota</taxon>
        <taxon>Metazoa</taxon>
        <taxon>Ecdysozoa</taxon>
        <taxon>Arthropoda</taxon>
        <taxon>Chelicerata</taxon>
        <taxon>Arachnida</taxon>
        <taxon>Acari</taxon>
        <taxon>Acariformes</taxon>
        <taxon>Sarcoptiformes</taxon>
        <taxon>Oribatida</taxon>
        <taxon>Brachypylina</taxon>
        <taxon>Oppioidea</taxon>
        <taxon>Oppiidae</taxon>
        <taxon>Oppiella</taxon>
    </lineage>
</organism>
<dbReference type="Pfam" id="PF05672">
    <property type="entry name" value="MAP7"/>
    <property type="match status" value="1"/>
</dbReference>
<feature type="compositionally biased region" description="Polar residues" evidence="6">
    <location>
        <begin position="317"/>
        <end position="339"/>
    </location>
</feature>
<keyword evidence="3" id="KW-0963">Cytoplasm</keyword>
<feature type="compositionally biased region" description="Polar residues" evidence="6">
    <location>
        <begin position="143"/>
        <end position="158"/>
    </location>
</feature>
<evidence type="ECO:0000256" key="6">
    <source>
        <dbReference type="SAM" id="MobiDB-lite"/>
    </source>
</evidence>
<dbReference type="PANTHER" id="PTHR15073:SF1">
    <property type="entry name" value="RETICULOCYTE-BINDING PROTEIN HOMOLOG 2A"/>
    <property type="match status" value="1"/>
</dbReference>
<feature type="compositionally biased region" description="Low complexity" evidence="6">
    <location>
        <begin position="459"/>
        <end position="471"/>
    </location>
</feature>
<dbReference type="InterPro" id="IPR008604">
    <property type="entry name" value="MAP7_fam"/>
</dbReference>
<comment type="subcellular location">
    <subcellularLocation>
        <location evidence="1">Cytoplasm</location>
        <location evidence="1">Cytoskeleton</location>
    </subcellularLocation>
</comment>
<feature type="compositionally biased region" description="Low complexity" evidence="6">
    <location>
        <begin position="102"/>
        <end position="113"/>
    </location>
</feature>
<comment type="similarity">
    <text evidence="2">Belongs to the MAP7 family.</text>
</comment>
<dbReference type="OrthoDB" id="10653933at2759"/>
<dbReference type="InterPro" id="IPR051483">
    <property type="entry name" value="MAP7_domain-containing"/>
</dbReference>
<evidence type="ECO:0000256" key="2">
    <source>
        <dbReference type="ARBA" id="ARBA00007525"/>
    </source>
</evidence>
<feature type="compositionally biased region" description="Polar residues" evidence="6">
    <location>
        <begin position="476"/>
        <end position="485"/>
    </location>
</feature>
<dbReference type="GO" id="GO:0015630">
    <property type="term" value="C:microtubule cytoskeleton"/>
    <property type="evidence" value="ECO:0007669"/>
    <property type="project" value="InterPro"/>
</dbReference>
<evidence type="ECO:0000256" key="1">
    <source>
        <dbReference type="ARBA" id="ARBA00004245"/>
    </source>
</evidence>
<gene>
    <name evidence="7" type="ORF">ONB1V03_LOCUS13728</name>
</gene>
<dbReference type="AlphaFoldDB" id="A0A7R9MDR0"/>
<evidence type="ECO:0000256" key="3">
    <source>
        <dbReference type="ARBA" id="ARBA00022490"/>
    </source>
</evidence>
<reference evidence="7" key="1">
    <citation type="submission" date="2020-11" db="EMBL/GenBank/DDBJ databases">
        <authorList>
            <person name="Tran Van P."/>
        </authorList>
    </citation>
    <scope>NUCLEOTIDE SEQUENCE</scope>
</reference>
<keyword evidence="5" id="KW-0206">Cytoskeleton</keyword>
<feature type="region of interest" description="Disordered" evidence="6">
    <location>
        <begin position="1"/>
        <end position="219"/>
    </location>
</feature>
<evidence type="ECO:0000256" key="4">
    <source>
        <dbReference type="ARBA" id="ARBA00023054"/>
    </source>
</evidence>
<evidence type="ECO:0000313" key="8">
    <source>
        <dbReference type="Proteomes" id="UP000728032"/>
    </source>
</evidence>
<proteinExistence type="inferred from homology"/>